<keyword evidence="8" id="KW-1185">Reference proteome</keyword>
<feature type="compositionally biased region" description="Acidic residues" evidence="5">
    <location>
        <begin position="288"/>
        <end position="305"/>
    </location>
</feature>
<evidence type="ECO:0000256" key="1">
    <source>
        <dbReference type="ARBA" id="ARBA00000971"/>
    </source>
</evidence>
<reference evidence="7 8" key="1">
    <citation type="submission" date="2018-06" db="EMBL/GenBank/DDBJ databases">
        <title>Genomic Encyclopedia of Archaeal and Bacterial Type Strains, Phase II (KMG-II): from individual species to whole genera.</title>
        <authorList>
            <person name="Goeker M."/>
        </authorList>
    </citation>
    <scope>NUCLEOTIDE SEQUENCE [LARGE SCALE GENOMIC DNA]</scope>
    <source>
        <strain evidence="7 8">DSM 24464</strain>
    </source>
</reference>
<protein>
    <recommendedName>
        <fullName evidence="2 4">peptidylprolyl isomerase</fullName>
        <ecNumber evidence="2 4">5.2.1.8</ecNumber>
    </recommendedName>
</protein>
<dbReference type="EC" id="5.2.1.8" evidence="2 4"/>
<feature type="region of interest" description="Disordered" evidence="5">
    <location>
        <begin position="258"/>
        <end position="337"/>
    </location>
</feature>
<gene>
    <name evidence="7" type="ORF">LY08_02209</name>
</gene>
<dbReference type="PROSITE" id="PS51257">
    <property type="entry name" value="PROKAR_LIPOPROTEIN"/>
    <property type="match status" value="1"/>
</dbReference>
<evidence type="ECO:0000256" key="2">
    <source>
        <dbReference type="ARBA" id="ARBA00013194"/>
    </source>
</evidence>
<feature type="domain" description="PPIase FKBP-type" evidence="6">
    <location>
        <begin position="133"/>
        <end position="238"/>
    </location>
</feature>
<comment type="caution">
    <text evidence="7">The sequence shown here is derived from an EMBL/GenBank/DDBJ whole genome shotgun (WGS) entry which is preliminary data.</text>
</comment>
<keyword evidence="4" id="KW-0413">Isomerase</keyword>
<dbReference type="GO" id="GO:0003755">
    <property type="term" value="F:peptidyl-prolyl cis-trans isomerase activity"/>
    <property type="evidence" value="ECO:0007669"/>
    <property type="project" value="UniProtKB-KW"/>
</dbReference>
<accession>A0A327R7W7</accession>
<dbReference type="InterPro" id="IPR046357">
    <property type="entry name" value="PPIase_dom_sf"/>
</dbReference>
<name>A0A327R7W7_9FLAO</name>
<organism evidence="7 8">
    <name type="scientific">Olleya aquimaris</name>
    <dbReference type="NCBI Taxonomy" id="639310"/>
    <lineage>
        <taxon>Bacteria</taxon>
        <taxon>Pseudomonadati</taxon>
        <taxon>Bacteroidota</taxon>
        <taxon>Flavobacteriia</taxon>
        <taxon>Flavobacteriales</taxon>
        <taxon>Flavobacteriaceae</taxon>
    </lineage>
</organism>
<dbReference type="RefSeq" id="WP_111660595.1">
    <property type="nucleotide sequence ID" value="NZ_QLLO01000008.1"/>
</dbReference>
<dbReference type="AlphaFoldDB" id="A0A327R7W7"/>
<dbReference type="OrthoDB" id="1424215at2"/>
<dbReference type="SUPFAM" id="SSF54534">
    <property type="entry name" value="FKBP-like"/>
    <property type="match status" value="1"/>
</dbReference>
<evidence type="ECO:0000256" key="5">
    <source>
        <dbReference type="SAM" id="MobiDB-lite"/>
    </source>
</evidence>
<dbReference type="Gene3D" id="3.10.50.40">
    <property type="match status" value="1"/>
</dbReference>
<evidence type="ECO:0000313" key="7">
    <source>
        <dbReference type="EMBL" id="RAJ12929.1"/>
    </source>
</evidence>
<evidence type="ECO:0000259" key="6">
    <source>
        <dbReference type="PROSITE" id="PS50059"/>
    </source>
</evidence>
<dbReference type="EMBL" id="QLLO01000008">
    <property type="protein sequence ID" value="RAJ12929.1"/>
    <property type="molecule type" value="Genomic_DNA"/>
</dbReference>
<dbReference type="Proteomes" id="UP000248703">
    <property type="component" value="Unassembled WGS sequence"/>
</dbReference>
<comment type="catalytic activity">
    <reaction evidence="1 4">
        <text>[protein]-peptidylproline (omega=180) = [protein]-peptidylproline (omega=0)</text>
        <dbReference type="Rhea" id="RHEA:16237"/>
        <dbReference type="Rhea" id="RHEA-COMP:10747"/>
        <dbReference type="Rhea" id="RHEA-COMP:10748"/>
        <dbReference type="ChEBI" id="CHEBI:83833"/>
        <dbReference type="ChEBI" id="CHEBI:83834"/>
        <dbReference type="EC" id="5.2.1.8"/>
    </reaction>
</comment>
<feature type="compositionally biased region" description="Acidic residues" evidence="5">
    <location>
        <begin position="258"/>
        <end position="267"/>
    </location>
</feature>
<proteinExistence type="predicted"/>
<keyword evidence="3 4" id="KW-0697">Rotamase</keyword>
<evidence type="ECO:0000256" key="4">
    <source>
        <dbReference type="PROSITE-ProRule" id="PRU00277"/>
    </source>
</evidence>
<sequence>MKLRKITLILLTVFVTVLSCKKEEDDTTTFVERDRAEVYAEDIAEIETYLQTHFYNYEEFESNPEYSDLSSSPASITPNDTFQIVFDTIADANSNKIPLIDQVEEKIVTQDGIDYKLYILKVRQGLGHNIHPLDAVGVLYEGSLLNGDVFDSADVVNQPLNLTNVGLSLGVITGFREALIEFQAREGYSENGDGTTTSHNHGIGAVFIPSGIGYFSSATTNIPSYSPIIFKLGLLTRINTDYDGDSIFSRLEDLDQDGDGFNDDTDGDGFPNFFDNDDDNDGVLTANEDLEDTDLNFDSDGDGDPTNDKNGDGDPTNDDSDGDGIPNYLDADSNESN</sequence>
<evidence type="ECO:0000256" key="3">
    <source>
        <dbReference type="ARBA" id="ARBA00023110"/>
    </source>
</evidence>
<dbReference type="InterPro" id="IPR001179">
    <property type="entry name" value="PPIase_FKBP_dom"/>
</dbReference>
<evidence type="ECO:0000313" key="8">
    <source>
        <dbReference type="Proteomes" id="UP000248703"/>
    </source>
</evidence>
<dbReference type="PROSITE" id="PS50059">
    <property type="entry name" value="FKBP_PPIASE"/>
    <property type="match status" value="1"/>
</dbReference>